<feature type="compositionally biased region" description="Low complexity" evidence="3">
    <location>
        <begin position="171"/>
        <end position="184"/>
    </location>
</feature>
<dbReference type="Pfam" id="PF13884">
    <property type="entry name" value="Peptidase_S74"/>
    <property type="match status" value="1"/>
</dbReference>
<gene>
    <name evidence="5" type="primary">ltfAB</name>
</gene>
<feature type="region of interest" description="Disordered" evidence="3">
    <location>
        <begin position="84"/>
        <end position="136"/>
    </location>
</feature>
<feature type="compositionally biased region" description="Low complexity" evidence="3">
    <location>
        <begin position="85"/>
        <end position="121"/>
    </location>
</feature>
<evidence type="ECO:0000256" key="3">
    <source>
        <dbReference type="SAM" id="MobiDB-lite"/>
    </source>
</evidence>
<feature type="region of interest" description="Disordered" evidence="3">
    <location>
        <begin position="166"/>
        <end position="186"/>
    </location>
</feature>
<keyword evidence="2" id="KW-1227">Viral tail protein</keyword>
<protein>
    <submittedName>
        <fullName evidence="5">Fused tail fiber protein</fullName>
    </submittedName>
</protein>
<evidence type="ECO:0000256" key="2">
    <source>
        <dbReference type="ARBA" id="ARBA00022732"/>
    </source>
</evidence>
<organism evidence="5">
    <name type="scientific">Escherichia phage DT571/2</name>
    <dbReference type="NCBI Taxonomy" id="1567007"/>
    <lineage>
        <taxon>Viruses</taxon>
        <taxon>Duplodnaviria</taxon>
        <taxon>Heunggongvirae</taxon>
        <taxon>Uroviricota</taxon>
        <taxon>Caudoviricetes</taxon>
        <taxon>Demerecviridae</taxon>
        <taxon>Markadamsvirinae</taxon>
        <taxon>Tequintavirus</taxon>
        <taxon>Tequintavirus DT5712</taxon>
    </lineage>
</organism>
<dbReference type="GO" id="GO:0098015">
    <property type="term" value="C:virus tail"/>
    <property type="evidence" value="ECO:0007669"/>
    <property type="project" value="UniProtKB-KW"/>
</dbReference>
<evidence type="ECO:0000313" key="5">
    <source>
        <dbReference type="EMBL" id="AMM43564.1"/>
    </source>
</evidence>
<dbReference type="InterPro" id="IPR030392">
    <property type="entry name" value="S74_ICA"/>
</dbReference>
<comment type="subcellular location">
    <subcellularLocation>
        <location evidence="1">Virion</location>
    </subcellularLocation>
</comment>
<proteinExistence type="predicted"/>
<dbReference type="EMBL" id="KU159289">
    <property type="protein sequence ID" value="AMM43564.1"/>
    <property type="molecule type" value="Genomic_DNA"/>
</dbReference>
<keyword evidence="2" id="KW-0946">Virion</keyword>
<reference evidence="5" key="1">
    <citation type="journal article" date="2016" name="Viruses">
        <title>Branched Lateral Tail Fiber Organization in T5-Like Bacteriophages DT57C and DT571/2 is Revealed by Genetic and Functional Analysis.</title>
        <authorList>
            <person name="Golomidova A.K."/>
            <person name="Kulikov E.E."/>
            <person name="Prokhorov N.S."/>
            <person name="Guerrero-Ferreira R.C."/>
            <person name="Knirel Y.A."/>
            <person name="Kostryukova E.S."/>
            <person name="Tarasyan K.K."/>
            <person name="Letarov A.V."/>
        </authorList>
    </citation>
    <scope>NUCLEOTIDE SEQUENCE</scope>
    <source>
        <strain evidence="5">Mutant ABF</strain>
    </source>
</reference>
<evidence type="ECO:0000259" key="4">
    <source>
        <dbReference type="PROSITE" id="PS51688"/>
    </source>
</evidence>
<name>A0A3S5WLY1_9CAUD</name>
<feature type="domain" description="Peptidase S74" evidence="4">
    <location>
        <begin position="1025"/>
        <end position="1136"/>
    </location>
</feature>
<evidence type="ECO:0000256" key="1">
    <source>
        <dbReference type="ARBA" id="ARBA00004328"/>
    </source>
</evidence>
<sequence>MALKTKIIVQQILNIDDTTTTASKYPKYTVVLGNSISSITAGELTAAVEASAGSAAAARGSEIAAKDSENNAKDSEIQAGIHAGASEASATQSAASATESERQAGLAQSSADNSAASAQESEGFRDSAELAAQNAEQSRLLAEQAKTAAQQAQIAAEAAKTGAETAKDGADAAATTAGEHAAAARQSELNAKISETNAAGSATEAGDKAIDATTEADRAKAEADRATQIVDSKLDKVDISGFIKVYKTKAEADADVVNRVLDEKVLVWNQTNSKFGWYKVAGTAETPVLELVETEQKLVSVNNVRADDGGNVQITLPGGNPSLWLGEVTWFPYDKDSGVGYPGVLPADGREVLRADYPDTWEAIEAGLIPSVPEAEWQAGASLYFSTGDGSTTFRLPDMMQGQAFRAPTKGEEDAGVIKDQIPYVVTVNGISPDDITGNVEIDTSLQGTVSINQGGTGATTKEDARIALELYSTTEVDSALADKADIATTYTKMEVDSALADKADIATTYTKMEVDSALADKADIATTYTKMEVDSALADAKTQSDTDYLLKANNLSDLADRAAAWLNVRPVGSTPLAGDPVGDYDAVTKRWVENKINTGTVGPTMNGVMNYGVGDFHLRDSRAYIQPYEVVSDGQLLNRADWPELWAYAQMLSPISDATWLANPNQRGKYSTGDGTTTFRVPDRNGVQPGSIFGLFCRGDGGQSGNDGYIYESGAPNITGRVELHGGGSASIINGESGAFHGSGGADSQYRTPSNLTVSNGAVSYGIINLDASRVSAIYGRTVTELRPNNFMGVWVIRASGGFVAANTSWSVINGDATRPADGTIAQGGNIFSLYKISGANEAEASFCARADIGGNYSARISVTNSTTQRSANLDFDETGKLTIPNSIVVNSVNSDFDGVCWADSADKVRWRMGINDASGNFKLQSYDASGAYRDTVVEIPGAGTGGVVWARDITIRPTTDGPVKSFVLHNAKDSVPAGNFRTMWDSVNINSNQIYKYFEKGNGTGITINWPSSGGVLALQGTSGRDFKKDIVNADVTEAVARIEQMRMVNYVYKDDVQERVRFGIIAEEAEAIAPQYIKHREETYDVEVDPETNAIIGGKTRDRPSVDVNPIVMDLMGCVQYLNKQIEDLKAEIAALKAAK</sequence>
<dbReference type="PROSITE" id="PS51688">
    <property type="entry name" value="ICA"/>
    <property type="match status" value="1"/>
</dbReference>
<accession>A0A3S5WLY1</accession>